<dbReference type="SUPFAM" id="SSF48452">
    <property type="entry name" value="TPR-like"/>
    <property type="match status" value="1"/>
</dbReference>
<dbReference type="GO" id="GO:0016787">
    <property type="term" value="F:hydrolase activity"/>
    <property type="evidence" value="ECO:0007669"/>
    <property type="project" value="UniProtKB-KW"/>
</dbReference>
<dbReference type="EMBL" id="JBGBPQ010000016">
    <property type="protein sequence ID" value="KAL1508548.1"/>
    <property type="molecule type" value="Genomic_DNA"/>
</dbReference>
<keyword evidence="6" id="KW-0862">Zinc</keyword>
<evidence type="ECO:0000256" key="4">
    <source>
        <dbReference type="ARBA" id="ARBA00022801"/>
    </source>
</evidence>
<feature type="repeat" description="TPR" evidence="7">
    <location>
        <begin position="124"/>
        <end position="157"/>
    </location>
</feature>
<keyword evidence="10" id="KW-1185">Reference proteome</keyword>
<dbReference type="Pfam" id="PF13432">
    <property type="entry name" value="TPR_16"/>
    <property type="match status" value="1"/>
</dbReference>
<dbReference type="Pfam" id="PF07719">
    <property type="entry name" value="TPR_2"/>
    <property type="match status" value="1"/>
</dbReference>
<evidence type="ECO:0000313" key="10">
    <source>
        <dbReference type="Proteomes" id="UP001515480"/>
    </source>
</evidence>
<evidence type="ECO:0000256" key="3">
    <source>
        <dbReference type="ARBA" id="ARBA00022737"/>
    </source>
</evidence>
<dbReference type="SUPFAM" id="SSF56281">
    <property type="entry name" value="Metallo-hydrolase/oxidoreductase"/>
    <property type="match status" value="1"/>
</dbReference>
<dbReference type="Proteomes" id="UP001515480">
    <property type="component" value="Unassembled WGS sequence"/>
</dbReference>
<evidence type="ECO:0000256" key="5">
    <source>
        <dbReference type="ARBA" id="ARBA00022803"/>
    </source>
</evidence>
<comment type="cofactor">
    <cofactor evidence="1">
        <name>Zn(2+)</name>
        <dbReference type="ChEBI" id="CHEBI:29105"/>
    </cofactor>
</comment>
<comment type="caution">
    <text evidence="9">The sequence shown here is derived from an EMBL/GenBank/DDBJ whole genome shotgun (WGS) entry which is preliminary data.</text>
</comment>
<proteinExistence type="predicted"/>
<keyword evidence="4" id="KW-0378">Hydrolase</keyword>
<dbReference type="PANTHER" id="PTHR46233">
    <property type="entry name" value="HYDROXYACYLGLUTATHIONE HYDROLASE GLOC"/>
    <property type="match status" value="1"/>
</dbReference>
<dbReference type="PROSITE" id="PS50005">
    <property type="entry name" value="TPR"/>
    <property type="match status" value="2"/>
</dbReference>
<dbReference type="SMART" id="SM00028">
    <property type="entry name" value="TPR"/>
    <property type="match status" value="3"/>
</dbReference>
<evidence type="ECO:0000313" key="9">
    <source>
        <dbReference type="EMBL" id="KAL1508548.1"/>
    </source>
</evidence>
<dbReference type="Pfam" id="PF00753">
    <property type="entry name" value="Lactamase_B"/>
    <property type="match status" value="1"/>
</dbReference>
<evidence type="ECO:0000259" key="8">
    <source>
        <dbReference type="SMART" id="SM00849"/>
    </source>
</evidence>
<dbReference type="GO" id="GO:0046872">
    <property type="term" value="F:metal ion binding"/>
    <property type="evidence" value="ECO:0007669"/>
    <property type="project" value="UniProtKB-KW"/>
</dbReference>
<dbReference type="InterPro" id="IPR019734">
    <property type="entry name" value="TPR_rpt"/>
</dbReference>
<reference evidence="9 10" key="1">
    <citation type="journal article" date="2024" name="Science">
        <title>Giant polyketide synthase enzymes in the biosynthesis of giant marine polyether toxins.</title>
        <authorList>
            <person name="Fallon T.R."/>
            <person name="Shende V.V."/>
            <person name="Wierzbicki I.H."/>
            <person name="Pendleton A.L."/>
            <person name="Watervoot N.F."/>
            <person name="Auber R.P."/>
            <person name="Gonzalez D.J."/>
            <person name="Wisecaver J.H."/>
            <person name="Moore B.S."/>
        </authorList>
    </citation>
    <scope>NUCLEOTIDE SEQUENCE [LARGE SCALE GENOMIC DNA]</scope>
    <source>
        <strain evidence="9 10">12B1</strain>
    </source>
</reference>
<keyword evidence="2" id="KW-0479">Metal-binding</keyword>
<evidence type="ECO:0000256" key="2">
    <source>
        <dbReference type="ARBA" id="ARBA00022723"/>
    </source>
</evidence>
<dbReference type="PANTHER" id="PTHR46233:SF3">
    <property type="entry name" value="HYDROXYACYLGLUTATHIONE HYDROLASE GLOC"/>
    <property type="match status" value="1"/>
</dbReference>
<feature type="domain" description="Metallo-beta-lactamase" evidence="8">
    <location>
        <begin position="206"/>
        <end position="418"/>
    </location>
</feature>
<sequence>MPTRAELERIQFEAMADDIAIDMETMSLWTEEQAKTYFESGGTVAPPPPDPRAASAAAKERGTAHLKAGEFALAIAAYREALSLGPEDEAALHSNLSLALLKAGDAEGAAAAAEASVALKPRWHKAHYRLGDACFERRDYAKARDAFGKAAELADGDAEVAAALRLATEAAKGGLWLQQLRPGHDIALHPTTQLEALVFGAAKQMSNLIYLVGDLTTRECYVVDACWDCKGIHSFARRHRMKIVGAIASHYHFDHTGGLPPASLRSMVFGPFEGGKDLRLPGLHEMARDFSARVYVHALEVQLISNQCQLEEKELVPLQDGQLLPVGAAGVLEVFHTPGHSGGSICLCIRKNQSATTDAAVALTTTAGTKAHALMVGDTIFPGSCGRLDLPDSNINHMFETMQKLRELDENLTVYPGHGYGGLQTTIAAEKRSGMLRPFTRDQWLQLLAN</sequence>
<dbReference type="InterPro" id="IPR036866">
    <property type="entry name" value="RibonucZ/Hydroxyglut_hydro"/>
</dbReference>
<dbReference type="AlphaFoldDB" id="A0AB34IZV1"/>
<evidence type="ECO:0000256" key="6">
    <source>
        <dbReference type="ARBA" id="ARBA00022833"/>
    </source>
</evidence>
<keyword evidence="3" id="KW-0677">Repeat</keyword>
<feature type="repeat" description="TPR" evidence="7">
    <location>
        <begin position="55"/>
        <end position="88"/>
    </location>
</feature>
<evidence type="ECO:0000256" key="7">
    <source>
        <dbReference type="PROSITE-ProRule" id="PRU00339"/>
    </source>
</evidence>
<organism evidence="9 10">
    <name type="scientific">Prymnesium parvum</name>
    <name type="common">Toxic golden alga</name>
    <dbReference type="NCBI Taxonomy" id="97485"/>
    <lineage>
        <taxon>Eukaryota</taxon>
        <taxon>Haptista</taxon>
        <taxon>Haptophyta</taxon>
        <taxon>Prymnesiophyceae</taxon>
        <taxon>Prymnesiales</taxon>
        <taxon>Prymnesiaceae</taxon>
        <taxon>Prymnesium</taxon>
    </lineage>
</organism>
<dbReference type="InterPro" id="IPR001279">
    <property type="entry name" value="Metallo-B-lactamas"/>
</dbReference>
<dbReference type="InterPro" id="IPR013105">
    <property type="entry name" value="TPR_2"/>
</dbReference>
<gene>
    <name evidence="9" type="ORF">AB1Y20_004647</name>
</gene>
<dbReference type="InterPro" id="IPR011990">
    <property type="entry name" value="TPR-like_helical_dom_sf"/>
</dbReference>
<protein>
    <recommendedName>
        <fullName evidence="8">Metallo-beta-lactamase domain-containing protein</fullName>
    </recommendedName>
</protein>
<dbReference type="Gene3D" id="1.25.40.10">
    <property type="entry name" value="Tetratricopeptide repeat domain"/>
    <property type="match status" value="1"/>
</dbReference>
<keyword evidence="5 7" id="KW-0802">TPR repeat</keyword>
<accession>A0AB34IZV1</accession>
<evidence type="ECO:0000256" key="1">
    <source>
        <dbReference type="ARBA" id="ARBA00001947"/>
    </source>
</evidence>
<dbReference type="Gene3D" id="3.60.15.10">
    <property type="entry name" value="Ribonuclease Z/Hydroxyacylglutathione hydrolase-like"/>
    <property type="match status" value="1"/>
</dbReference>
<name>A0AB34IZV1_PRYPA</name>
<dbReference type="SMART" id="SM00849">
    <property type="entry name" value="Lactamase_B"/>
    <property type="match status" value="1"/>
</dbReference>
<dbReference type="InterPro" id="IPR051453">
    <property type="entry name" value="MBL_Glyoxalase_II"/>
</dbReference>